<evidence type="ECO:0000256" key="2">
    <source>
        <dbReference type="ARBA" id="ARBA00022729"/>
    </source>
</evidence>
<dbReference type="InterPro" id="IPR013780">
    <property type="entry name" value="Glyco_hydro_b"/>
</dbReference>
<dbReference type="Proteomes" id="UP001595752">
    <property type="component" value="Unassembled WGS sequence"/>
</dbReference>
<evidence type="ECO:0000313" key="4">
    <source>
        <dbReference type="Proteomes" id="UP001595752"/>
    </source>
</evidence>
<organism evidence="3 4">
    <name type="scientific">Bacillus songklensis</name>
    <dbReference type="NCBI Taxonomy" id="1069116"/>
    <lineage>
        <taxon>Bacteria</taxon>
        <taxon>Bacillati</taxon>
        <taxon>Bacillota</taxon>
        <taxon>Bacilli</taxon>
        <taxon>Bacillales</taxon>
        <taxon>Bacillaceae</taxon>
        <taxon>Bacillus</taxon>
    </lineage>
</organism>
<keyword evidence="2" id="KW-0732">Signal</keyword>
<evidence type="ECO:0000313" key="3">
    <source>
        <dbReference type="EMBL" id="MFC3883480.1"/>
    </source>
</evidence>
<dbReference type="Gene3D" id="2.60.40.1180">
    <property type="entry name" value="Golgi alpha-mannosidase II"/>
    <property type="match status" value="1"/>
</dbReference>
<dbReference type="Pfam" id="PF13199">
    <property type="entry name" value="Glyco_hydro_66"/>
    <property type="match status" value="1"/>
</dbReference>
<proteinExistence type="inferred from homology"/>
<dbReference type="InterPro" id="IPR025092">
    <property type="entry name" value="Glyco_hydro_66"/>
</dbReference>
<reference evidence="4" key="1">
    <citation type="journal article" date="2019" name="Int. J. Syst. Evol. Microbiol.">
        <title>The Global Catalogue of Microorganisms (GCM) 10K type strain sequencing project: providing services to taxonomists for standard genome sequencing and annotation.</title>
        <authorList>
            <consortium name="The Broad Institute Genomics Platform"/>
            <consortium name="The Broad Institute Genome Sequencing Center for Infectious Disease"/>
            <person name="Wu L."/>
            <person name="Ma J."/>
        </authorList>
    </citation>
    <scope>NUCLEOTIDE SEQUENCE [LARGE SCALE GENOMIC DNA]</scope>
    <source>
        <strain evidence="4">CCUG 61889</strain>
    </source>
</reference>
<dbReference type="SUPFAM" id="SSF51445">
    <property type="entry name" value="(Trans)glycosidases"/>
    <property type="match status" value="1"/>
</dbReference>
<dbReference type="Gene3D" id="3.20.20.80">
    <property type="entry name" value="Glycosidases"/>
    <property type="match status" value="1"/>
</dbReference>
<keyword evidence="3" id="KW-0378">Hydrolase</keyword>
<dbReference type="Gene3D" id="2.60.40.10">
    <property type="entry name" value="Immunoglobulins"/>
    <property type="match status" value="1"/>
</dbReference>
<evidence type="ECO:0000256" key="1">
    <source>
        <dbReference type="ARBA" id="ARBA00010837"/>
    </source>
</evidence>
<name>A0ABV8B0P8_9BACI</name>
<dbReference type="GO" id="GO:0016787">
    <property type="term" value="F:hydrolase activity"/>
    <property type="evidence" value="ECO:0007669"/>
    <property type="project" value="UniProtKB-KW"/>
</dbReference>
<dbReference type="InterPro" id="IPR017853">
    <property type="entry name" value="GH"/>
</dbReference>
<dbReference type="EMBL" id="JBHRZT010000032">
    <property type="protein sequence ID" value="MFC3883480.1"/>
    <property type="molecule type" value="Genomic_DNA"/>
</dbReference>
<protein>
    <submittedName>
        <fullName evidence="3">Glycoside hydrolase family 66 protein</fullName>
    </submittedName>
</protein>
<sequence length="605" mass="70919">MLYNKKILLLLLSLLLLLMTVVIAERFSPSSKEETTEEETKAPLKQKKIIQHIETDKASYKPGEMVYFTTQLPDSYSTGTLKITYYHLNDVISQQKLKITKNEVHWTWQPPKEDFKGYLVRVQFESETEQDRQTIAVDVSSDWSKFPRYGFLSKFHDMSNEDMESVISGLNRYHINGLQFYDWHYKHHQPIKLENNEPAAHWEDISNRPTSLQTIKTYIDLAHERNMKTMAYNLLYGAIAEAEKDGVKTEWRLFKDRQKNAHDYHPLPDEWKSDVFLVNPAHAEWQTYLINQQKKVYESLPFDGWHIDQLGPRGNVYDYNGNPVALDESFQSFIANAKTKMPDKRLVMNAVNQYGQKQLGESPVDFLYTEVWDSYKYYSDLKRIIDENNQYSKGKYNTVLAAYMNYEFSNQPGTFNTPGVLLANSVIFASGGAHLELGEHMLSKEYFPHENLKMNKSLQSRLLHYYDFLVAYENLLRDNLQEVPITVRSSDWVHFSSQPEQGKIWSFAKQKANKKVIHFINFFDATTLEWRDTNANQTEPQDRKQLTVQLEEDRPIKKVWVASPDKHNGVPISLNFKQENNNVTFTLPSLKYWDMVVIEYEQLIK</sequence>
<comment type="caution">
    <text evidence="3">The sequence shown here is derived from an EMBL/GenBank/DDBJ whole genome shotgun (WGS) entry which is preliminary data.</text>
</comment>
<dbReference type="RefSeq" id="WP_377914003.1">
    <property type="nucleotide sequence ID" value="NZ_JBHRZT010000032.1"/>
</dbReference>
<dbReference type="CDD" id="cd14745">
    <property type="entry name" value="GH66"/>
    <property type="match status" value="1"/>
</dbReference>
<gene>
    <name evidence="3" type="ORF">ACFOU2_08120</name>
</gene>
<dbReference type="InterPro" id="IPR013783">
    <property type="entry name" value="Ig-like_fold"/>
</dbReference>
<accession>A0ABV8B0P8</accession>
<comment type="similarity">
    <text evidence="1">Belongs to the glycosyl hydrolase 66 family.</text>
</comment>
<keyword evidence="4" id="KW-1185">Reference proteome</keyword>